<dbReference type="PATRIC" id="fig|862908.3.peg.1103"/>
<gene>
    <name evidence="1" type="ordered locus">BMS_1159</name>
</gene>
<dbReference type="KEGG" id="bmx:BMS_1159"/>
<reference evidence="2" key="1">
    <citation type="journal article" date="2013" name="ISME J.">
        <title>A small predatory core genome in the divergent marine Bacteriovorax marinus SJ and the terrestrial Bdellovibrio bacteriovorus.</title>
        <authorList>
            <person name="Crossman L.C."/>
            <person name="Chen H."/>
            <person name="Cerdeno-Tarraga A.M."/>
            <person name="Brooks K."/>
            <person name="Quail M.A."/>
            <person name="Pineiro S.A."/>
            <person name="Hobley L."/>
            <person name="Sockett R.E."/>
            <person name="Bentley S.D."/>
            <person name="Parkhill J."/>
            <person name="Williams H.N."/>
            <person name="Stine O.C."/>
        </authorList>
    </citation>
    <scope>NUCLEOTIDE SEQUENCE [LARGE SCALE GENOMIC DNA]</scope>
    <source>
        <strain evidence="2">ATCC BAA-682 / DSM 15412 / SJ</strain>
    </source>
</reference>
<evidence type="ECO:0000313" key="2">
    <source>
        <dbReference type="Proteomes" id="UP000008963"/>
    </source>
</evidence>
<organism evidence="1 2">
    <name type="scientific">Halobacteriovorax marinus (strain ATCC BAA-682 / DSM 15412 / SJ)</name>
    <name type="common">Bacteriovorax marinus</name>
    <dbReference type="NCBI Taxonomy" id="862908"/>
    <lineage>
        <taxon>Bacteria</taxon>
        <taxon>Pseudomonadati</taxon>
        <taxon>Bdellovibrionota</taxon>
        <taxon>Bacteriovoracia</taxon>
        <taxon>Bacteriovoracales</taxon>
        <taxon>Halobacteriovoraceae</taxon>
        <taxon>Halobacteriovorax</taxon>
    </lineage>
</organism>
<dbReference type="HOGENOM" id="CLU_1624822_0_0_7"/>
<dbReference type="Proteomes" id="UP000008963">
    <property type="component" value="Chromosome"/>
</dbReference>
<accession>E1WYI9</accession>
<dbReference type="RefSeq" id="WP_014243821.1">
    <property type="nucleotide sequence ID" value="NC_016620.1"/>
</dbReference>
<sequence>MSSLRQLPDLGQLKKWGSLDASSFKEIRAALEKNQKILILAPKDSGKNTVQHAIVNYLHRMHKEPMVLPSIEGVSAKKFKSNLKLKSMKKHLRNFKSYVAAIQYTGSSKTDISDLTSYLLEDFDLIVDLRNISGSRVVCNLIKGRKNINLIYTNPKFEKYIAA</sequence>
<dbReference type="STRING" id="862908.BMS_1159"/>
<proteinExistence type="predicted"/>
<evidence type="ECO:0000313" key="1">
    <source>
        <dbReference type="EMBL" id="CBW26037.1"/>
    </source>
</evidence>
<dbReference type="AlphaFoldDB" id="E1WYI9"/>
<dbReference type="EMBL" id="FQ312005">
    <property type="protein sequence ID" value="CBW26037.1"/>
    <property type="molecule type" value="Genomic_DNA"/>
</dbReference>
<keyword evidence="2" id="KW-1185">Reference proteome</keyword>
<name>E1WYI9_HALMS</name>
<protein>
    <submittedName>
        <fullName evidence="1">Uncharacterized protein</fullName>
    </submittedName>
</protein>